<keyword evidence="10" id="KW-1185">Reference proteome</keyword>
<keyword evidence="7" id="KW-1133">Transmembrane helix</keyword>
<feature type="transmembrane region" description="Helical" evidence="7">
    <location>
        <begin position="68"/>
        <end position="88"/>
    </location>
</feature>
<feature type="transmembrane region" description="Helical" evidence="7">
    <location>
        <begin position="15"/>
        <end position="47"/>
    </location>
</feature>
<dbReference type="GO" id="GO:0005634">
    <property type="term" value="C:nucleus"/>
    <property type="evidence" value="ECO:0007669"/>
    <property type="project" value="UniProtKB-SubCell"/>
</dbReference>
<dbReference type="Proteomes" id="UP000555275">
    <property type="component" value="Unassembled WGS sequence"/>
</dbReference>
<name>A0A7L0T9W5_PODPO</name>
<evidence type="ECO:0000259" key="8">
    <source>
        <dbReference type="PROSITE" id="PS50023"/>
    </source>
</evidence>
<dbReference type="GO" id="GO:0045944">
    <property type="term" value="P:positive regulation of transcription by RNA polymerase II"/>
    <property type="evidence" value="ECO:0007669"/>
    <property type="project" value="InterPro"/>
</dbReference>
<dbReference type="OrthoDB" id="125004at2759"/>
<dbReference type="GO" id="GO:0000981">
    <property type="term" value="F:DNA-binding transcription factor activity, RNA polymerase II-specific"/>
    <property type="evidence" value="ECO:0007669"/>
    <property type="project" value="InterPro"/>
</dbReference>
<sequence length="118" mass="14746">FFFFAGCGGRIQDPFFFFFFFFFLWHVACLKCAECFFFFFFFFLCFLRDGKAYCNFFFFFFFFLRRRSLFGIKCAQCRFFFFFFFFFMRARDHVYHLECFRCAACGRQLLPGDQFCLR</sequence>
<gene>
    <name evidence="9" type="primary">Isl2_1</name>
    <name evidence="9" type="ORF">PODPOD_R04119</name>
</gene>
<evidence type="ECO:0000256" key="5">
    <source>
        <dbReference type="ARBA" id="ARBA00023038"/>
    </source>
</evidence>
<accession>A0A7L0T9W5</accession>
<dbReference type="PANTHER" id="PTHR24204:SF2">
    <property type="entry name" value="INSULIN GENE ENHANCER PROTEIN ISL-2"/>
    <property type="match status" value="1"/>
</dbReference>
<dbReference type="PROSITE" id="PS00478">
    <property type="entry name" value="LIM_DOMAIN_1"/>
    <property type="match status" value="1"/>
</dbReference>
<evidence type="ECO:0000313" key="10">
    <source>
        <dbReference type="Proteomes" id="UP000555275"/>
    </source>
</evidence>
<proteinExistence type="predicted"/>
<dbReference type="PROSITE" id="PS50023">
    <property type="entry name" value="LIM_DOMAIN_2"/>
    <property type="match status" value="1"/>
</dbReference>
<comment type="subcellular location">
    <subcellularLocation>
        <location evidence="1">Nucleus</location>
    </subcellularLocation>
</comment>
<protein>
    <submittedName>
        <fullName evidence="9">ISL2 protein</fullName>
    </submittedName>
</protein>
<dbReference type="PANTHER" id="PTHR24204">
    <property type="entry name" value="INSULIN GENE ENHANCER PROTEIN"/>
    <property type="match status" value="1"/>
</dbReference>
<keyword evidence="3 6" id="KW-0479">Metal-binding</keyword>
<dbReference type="GO" id="GO:0007409">
    <property type="term" value="P:axonogenesis"/>
    <property type="evidence" value="ECO:0007669"/>
    <property type="project" value="TreeGrafter"/>
</dbReference>
<feature type="non-terminal residue" evidence="9">
    <location>
        <position position="1"/>
    </location>
</feature>
<dbReference type="Pfam" id="PF00412">
    <property type="entry name" value="LIM"/>
    <property type="match status" value="2"/>
</dbReference>
<dbReference type="GO" id="GO:0046872">
    <property type="term" value="F:metal ion binding"/>
    <property type="evidence" value="ECO:0007669"/>
    <property type="project" value="UniProtKB-KW"/>
</dbReference>
<evidence type="ECO:0000313" key="9">
    <source>
        <dbReference type="EMBL" id="NXL50502.1"/>
    </source>
</evidence>
<evidence type="ECO:0000256" key="3">
    <source>
        <dbReference type="ARBA" id="ARBA00022723"/>
    </source>
</evidence>
<keyword evidence="4 6" id="KW-0862">Zinc</keyword>
<feature type="domain" description="LIM zinc-binding" evidence="8">
    <location>
        <begin position="72"/>
        <end position="118"/>
    </location>
</feature>
<keyword evidence="7" id="KW-0472">Membrane</keyword>
<dbReference type="GO" id="GO:0048665">
    <property type="term" value="P:neuron fate specification"/>
    <property type="evidence" value="ECO:0007669"/>
    <property type="project" value="InterPro"/>
</dbReference>
<evidence type="ECO:0000256" key="2">
    <source>
        <dbReference type="ARBA" id="ARBA00022473"/>
    </source>
</evidence>
<keyword evidence="7" id="KW-0812">Transmembrane</keyword>
<evidence type="ECO:0000256" key="6">
    <source>
        <dbReference type="PROSITE-ProRule" id="PRU00125"/>
    </source>
</evidence>
<evidence type="ECO:0000256" key="1">
    <source>
        <dbReference type="ARBA" id="ARBA00004123"/>
    </source>
</evidence>
<dbReference type="Gene3D" id="2.10.110.10">
    <property type="entry name" value="Cysteine Rich Protein"/>
    <property type="match status" value="2"/>
</dbReference>
<evidence type="ECO:0000256" key="7">
    <source>
        <dbReference type="SAM" id="Phobius"/>
    </source>
</evidence>
<evidence type="ECO:0000256" key="4">
    <source>
        <dbReference type="ARBA" id="ARBA00022833"/>
    </source>
</evidence>
<keyword evidence="2" id="KW-0217">Developmental protein</keyword>
<organism evidence="9 10">
    <name type="scientific">Podilymbus podiceps</name>
    <name type="common">Pied-billed grebe</name>
    <dbReference type="NCBI Taxonomy" id="9252"/>
    <lineage>
        <taxon>Eukaryota</taxon>
        <taxon>Metazoa</taxon>
        <taxon>Chordata</taxon>
        <taxon>Craniata</taxon>
        <taxon>Vertebrata</taxon>
        <taxon>Euteleostomi</taxon>
        <taxon>Archelosauria</taxon>
        <taxon>Archosauria</taxon>
        <taxon>Dinosauria</taxon>
        <taxon>Saurischia</taxon>
        <taxon>Theropoda</taxon>
        <taxon>Coelurosauria</taxon>
        <taxon>Aves</taxon>
        <taxon>Neognathae</taxon>
        <taxon>Neoaves</taxon>
        <taxon>Mirandornithes</taxon>
        <taxon>Podicipediformes</taxon>
        <taxon>Podicipedidae</taxon>
        <taxon>Podilymbus</taxon>
    </lineage>
</organism>
<dbReference type="AlphaFoldDB" id="A0A7L0T9W5"/>
<reference evidence="9 10" key="1">
    <citation type="submission" date="2019-09" db="EMBL/GenBank/DDBJ databases">
        <title>Bird 10,000 Genomes (B10K) Project - Family phase.</title>
        <authorList>
            <person name="Zhang G."/>
        </authorList>
    </citation>
    <scope>NUCLEOTIDE SEQUENCE [LARGE SCALE GENOMIC DNA]</scope>
    <source>
        <strain evidence="9">B10K-DU-009-04</strain>
        <tissue evidence="9">Mixed tissue sample</tissue>
    </source>
</reference>
<keyword evidence="5 6" id="KW-0440">LIM domain</keyword>
<dbReference type="InterPro" id="IPR047169">
    <property type="entry name" value="ISL1/2-like"/>
</dbReference>
<dbReference type="GO" id="GO:0000987">
    <property type="term" value="F:cis-regulatory region sequence-specific DNA binding"/>
    <property type="evidence" value="ECO:0007669"/>
    <property type="project" value="TreeGrafter"/>
</dbReference>
<comment type="caution">
    <text evidence="9">The sequence shown here is derived from an EMBL/GenBank/DDBJ whole genome shotgun (WGS) entry which is preliminary data.</text>
</comment>
<dbReference type="InterPro" id="IPR001781">
    <property type="entry name" value="Znf_LIM"/>
</dbReference>
<dbReference type="EMBL" id="VXAO01001008">
    <property type="protein sequence ID" value="NXL50502.1"/>
    <property type="molecule type" value="Genomic_DNA"/>
</dbReference>
<feature type="non-terminal residue" evidence="9">
    <location>
        <position position="118"/>
    </location>
</feature>